<evidence type="ECO:0000313" key="2">
    <source>
        <dbReference type="EMBL" id="GEM90403.1"/>
    </source>
</evidence>
<gene>
    <name evidence="2" type="ORF">ODE01S_18370</name>
</gene>
<feature type="region of interest" description="Disordered" evidence="1">
    <location>
        <begin position="1"/>
        <end position="24"/>
    </location>
</feature>
<dbReference type="Proteomes" id="UP000321827">
    <property type="component" value="Unassembled WGS sequence"/>
</dbReference>
<reference evidence="2 3" key="1">
    <citation type="submission" date="2019-07" db="EMBL/GenBank/DDBJ databases">
        <title>Whole genome shotgun sequence of Oceanithermus desulfurans NBRC 100063.</title>
        <authorList>
            <person name="Hosoyama A."/>
            <person name="Uohara A."/>
            <person name="Ohji S."/>
            <person name="Ichikawa N."/>
        </authorList>
    </citation>
    <scope>NUCLEOTIDE SEQUENCE [LARGE SCALE GENOMIC DNA]</scope>
    <source>
        <strain evidence="2 3">NBRC 100063</strain>
    </source>
</reference>
<dbReference type="OrthoDB" id="9809840at2"/>
<dbReference type="InterPro" id="IPR021454">
    <property type="entry name" value="DUF3105"/>
</dbReference>
<protein>
    <recommendedName>
        <fullName evidence="4">DUF3105 domain-containing protein</fullName>
    </recommendedName>
</protein>
<proteinExistence type="predicted"/>
<accession>A0A511RL63</accession>
<sequence>MGKKASKKAKKDRSRKARRAGGFEPPRRRGLPWFPIALVALAVWGGYTLWQGRAAASSFDRYLAEGQGLELAVEEQPSLGSAHLQPGAAFRYGEPAPTSGPHSPYDLKPGFYTKPQSTERLVHNLEHGNVVVYYDAADPGTLKLLKAWARTFAGPMDGIVVAPMEGLGGKVVLTAWQKKLVLDPFDPAAAAVFIDAYRGRGPEAKVR</sequence>
<feature type="compositionally biased region" description="Basic residues" evidence="1">
    <location>
        <begin position="1"/>
        <end position="19"/>
    </location>
</feature>
<dbReference type="EMBL" id="BJXN01000013">
    <property type="protein sequence ID" value="GEM90403.1"/>
    <property type="molecule type" value="Genomic_DNA"/>
</dbReference>
<dbReference type="RefSeq" id="WP_147148106.1">
    <property type="nucleotide sequence ID" value="NZ_BJXN01000013.1"/>
</dbReference>
<evidence type="ECO:0000256" key="1">
    <source>
        <dbReference type="SAM" id="MobiDB-lite"/>
    </source>
</evidence>
<organism evidence="2 3">
    <name type="scientific">Oceanithermus desulfurans NBRC 100063</name>
    <dbReference type="NCBI Taxonomy" id="1227550"/>
    <lineage>
        <taxon>Bacteria</taxon>
        <taxon>Thermotogati</taxon>
        <taxon>Deinococcota</taxon>
        <taxon>Deinococci</taxon>
        <taxon>Thermales</taxon>
        <taxon>Thermaceae</taxon>
        <taxon>Oceanithermus</taxon>
    </lineage>
</organism>
<name>A0A511RL63_9DEIN</name>
<dbReference type="Pfam" id="PF11303">
    <property type="entry name" value="DUF3105"/>
    <property type="match status" value="1"/>
</dbReference>
<evidence type="ECO:0008006" key="4">
    <source>
        <dbReference type="Google" id="ProtNLM"/>
    </source>
</evidence>
<evidence type="ECO:0000313" key="3">
    <source>
        <dbReference type="Proteomes" id="UP000321827"/>
    </source>
</evidence>
<comment type="caution">
    <text evidence="2">The sequence shown here is derived from an EMBL/GenBank/DDBJ whole genome shotgun (WGS) entry which is preliminary data.</text>
</comment>
<dbReference type="AlphaFoldDB" id="A0A511RL63"/>